<comment type="caution">
    <text evidence="3">The sequence shown here is derived from an EMBL/GenBank/DDBJ whole genome shotgun (WGS) entry which is preliminary data.</text>
</comment>
<feature type="region of interest" description="Disordered" evidence="1">
    <location>
        <begin position="49"/>
        <end position="69"/>
    </location>
</feature>
<evidence type="ECO:0000313" key="4">
    <source>
        <dbReference type="Proteomes" id="UP001521222"/>
    </source>
</evidence>
<keyword evidence="4" id="KW-1185">Reference proteome</keyword>
<name>A0ABR3S4G1_9PLEO</name>
<dbReference type="Proteomes" id="UP001521222">
    <property type="component" value="Unassembled WGS sequence"/>
</dbReference>
<keyword evidence="2" id="KW-0732">Signal</keyword>
<feature type="signal peptide" evidence="2">
    <location>
        <begin position="1"/>
        <end position="18"/>
    </location>
</feature>
<organism evidence="3 4">
    <name type="scientific">Nothophoma quercina</name>
    <dbReference type="NCBI Taxonomy" id="749835"/>
    <lineage>
        <taxon>Eukaryota</taxon>
        <taxon>Fungi</taxon>
        <taxon>Dikarya</taxon>
        <taxon>Ascomycota</taxon>
        <taxon>Pezizomycotina</taxon>
        <taxon>Dothideomycetes</taxon>
        <taxon>Pleosporomycetidae</taxon>
        <taxon>Pleosporales</taxon>
        <taxon>Pleosporineae</taxon>
        <taxon>Didymellaceae</taxon>
        <taxon>Nothophoma</taxon>
    </lineage>
</organism>
<feature type="compositionally biased region" description="Polar residues" evidence="1">
    <location>
        <begin position="60"/>
        <end position="69"/>
    </location>
</feature>
<evidence type="ECO:0000256" key="1">
    <source>
        <dbReference type="SAM" id="MobiDB-lite"/>
    </source>
</evidence>
<feature type="chain" id="PRO_5045048417" evidence="2">
    <location>
        <begin position="19"/>
        <end position="261"/>
    </location>
</feature>
<accession>A0ABR3S4G1</accession>
<evidence type="ECO:0000256" key="2">
    <source>
        <dbReference type="SAM" id="SignalP"/>
    </source>
</evidence>
<evidence type="ECO:0000313" key="3">
    <source>
        <dbReference type="EMBL" id="KAL1611573.1"/>
    </source>
</evidence>
<gene>
    <name evidence="3" type="ORF">SLS59_000292</name>
</gene>
<proteinExistence type="predicted"/>
<reference evidence="3 4" key="1">
    <citation type="submission" date="2024-02" db="EMBL/GenBank/DDBJ databases">
        <title>De novo assembly and annotation of 12 fungi associated with fruit tree decline syndrome in Ontario, Canada.</title>
        <authorList>
            <person name="Sulman M."/>
            <person name="Ellouze W."/>
            <person name="Ilyukhin E."/>
        </authorList>
    </citation>
    <scope>NUCLEOTIDE SEQUENCE [LARGE SCALE GENOMIC DNA]</scope>
    <source>
        <strain evidence="3 4">M97-236</strain>
    </source>
</reference>
<sequence>MRTSTLFTSLIFATASLAAPTRTQSRTHCRCVLVSDSLNPLETPSAAHWTPANWKPTDPTPSASPYHQQSLDKCTNLGPELEHFRHTKPDLYESYVRDKITYPSNDEEQKPLPTEVLMNKEPRPTSRPNERIVCYSEPEAFTAYSDSCLTLWALQVIVAVTILACVAEGIHLCMRWFSASAESEENHGSSEKALRLPGAERLLLAIPAQMNEKEEIFSPGADKKIRAYEATRYFVVKSQSGRREFVAYDSDDDDEANRPVM</sequence>
<protein>
    <submittedName>
        <fullName evidence="3">Uncharacterized protein</fullName>
    </submittedName>
</protein>
<dbReference type="EMBL" id="JAKIXB020000001">
    <property type="protein sequence ID" value="KAL1611573.1"/>
    <property type="molecule type" value="Genomic_DNA"/>
</dbReference>